<dbReference type="GO" id="GO:0005524">
    <property type="term" value="F:ATP binding"/>
    <property type="evidence" value="ECO:0007669"/>
    <property type="project" value="UniProtKB-KW"/>
</dbReference>
<evidence type="ECO:0000313" key="5">
    <source>
        <dbReference type="Proteomes" id="UP000195326"/>
    </source>
</evidence>
<feature type="active site" evidence="1">
    <location>
        <position position="226"/>
    </location>
</feature>
<keyword evidence="2" id="KW-0547">Nucleotide-binding</keyword>
<feature type="binding site" evidence="2">
    <location>
        <begin position="268"/>
        <end position="269"/>
    </location>
    <ligand>
        <name>ATP</name>
        <dbReference type="ChEBI" id="CHEBI:30616"/>
    </ligand>
</feature>
<dbReference type="InterPro" id="IPR040198">
    <property type="entry name" value="Fido_containing"/>
</dbReference>
<evidence type="ECO:0000313" key="4">
    <source>
        <dbReference type="EMBL" id="OUP60377.1"/>
    </source>
</evidence>
<gene>
    <name evidence="4" type="ORF">B5F15_01345</name>
</gene>
<evidence type="ECO:0000256" key="2">
    <source>
        <dbReference type="PIRSR" id="PIRSR640198-2"/>
    </source>
</evidence>
<dbReference type="SUPFAM" id="SSF140931">
    <property type="entry name" value="Fic-like"/>
    <property type="match status" value="1"/>
</dbReference>
<dbReference type="InterPro" id="IPR003812">
    <property type="entry name" value="Fido"/>
</dbReference>
<organism evidence="4 5">
    <name type="scientific">Butyricicoccus pullicaecorum</name>
    <dbReference type="NCBI Taxonomy" id="501571"/>
    <lineage>
        <taxon>Bacteria</taxon>
        <taxon>Bacillati</taxon>
        <taxon>Bacillota</taxon>
        <taxon>Clostridia</taxon>
        <taxon>Eubacteriales</taxon>
        <taxon>Butyricicoccaceae</taxon>
        <taxon>Butyricicoccus</taxon>
    </lineage>
</organism>
<protein>
    <submittedName>
        <fullName evidence="4">Cell filamentation protein Fic</fullName>
    </submittedName>
</protein>
<proteinExistence type="predicted"/>
<dbReference type="AlphaFoldDB" id="A0A1Y4LUU7"/>
<accession>A0A1Y4LUU7</accession>
<comment type="caution">
    <text evidence="4">The sequence shown here is derived from an EMBL/GenBank/DDBJ whole genome shotgun (WGS) entry which is preliminary data.</text>
</comment>
<dbReference type="Proteomes" id="UP000195326">
    <property type="component" value="Unassembled WGS sequence"/>
</dbReference>
<sequence>MDAALFAKMLSDPMLVHLKKLKYKYPQANLSEFIALLQDGFYRSLPLYDFHGNPVVYLENAAQLRLSAAKILLTPQNSAQLYGTQAMEREILSTFTIEQIDTSRSSVRRILSGYAPTNEREQRIYGMKRGLEFIADPNNKISEETIYQLYQMVIGAFLPEEDQLLPGQRYRHDHVYIVGDKLEHTGLPWNKLASYMEQLVAFIQQDSSINDLWKAALIHFYLAYLHPYFDGNGRMARLLHLWYLVQQGYSSALFVPLSEYIERSRKKYYDAFSLVEQNARISGVLDVTPFLLYFTEEVYHKLRSEQPDRVTTDTFRQALQNGKITEKEHALWQFVLTAYADQPFSTKQLEKDFGNAAYATIRGFVLKFTELGLLRATKFSTRTKYQVVM</sequence>
<dbReference type="STRING" id="501571.GCA_900143195_01424"/>
<evidence type="ECO:0000259" key="3">
    <source>
        <dbReference type="PROSITE" id="PS51459"/>
    </source>
</evidence>
<dbReference type="Pfam" id="PF02661">
    <property type="entry name" value="Fic"/>
    <property type="match status" value="1"/>
</dbReference>
<name>A0A1Y4LUU7_9FIRM</name>
<dbReference type="PANTHER" id="PTHR13504:SF38">
    <property type="entry name" value="FIDO DOMAIN-CONTAINING PROTEIN"/>
    <property type="match status" value="1"/>
</dbReference>
<dbReference type="RefSeq" id="WP_087414111.1">
    <property type="nucleotide sequence ID" value="NZ_NFKL01000002.1"/>
</dbReference>
<dbReference type="PANTHER" id="PTHR13504">
    <property type="entry name" value="FIDO DOMAIN-CONTAINING PROTEIN DDB_G0283145"/>
    <property type="match status" value="1"/>
</dbReference>
<reference evidence="5" key="1">
    <citation type="submission" date="2017-04" db="EMBL/GenBank/DDBJ databases">
        <title>Function of individual gut microbiota members based on whole genome sequencing of pure cultures obtained from chicken caecum.</title>
        <authorList>
            <person name="Medvecky M."/>
            <person name="Cejkova D."/>
            <person name="Polansky O."/>
            <person name="Karasova D."/>
            <person name="Kubasova T."/>
            <person name="Cizek A."/>
            <person name="Rychlik I."/>
        </authorList>
    </citation>
    <scope>NUCLEOTIDE SEQUENCE [LARGE SCALE GENOMIC DNA]</scope>
    <source>
        <strain evidence="5">An179</strain>
    </source>
</reference>
<dbReference type="EMBL" id="NFKL01000002">
    <property type="protein sequence ID" value="OUP60377.1"/>
    <property type="molecule type" value="Genomic_DNA"/>
</dbReference>
<evidence type="ECO:0000256" key="1">
    <source>
        <dbReference type="PIRSR" id="PIRSR640198-1"/>
    </source>
</evidence>
<dbReference type="InterPro" id="IPR036597">
    <property type="entry name" value="Fido-like_dom_sf"/>
</dbReference>
<keyword evidence="2" id="KW-0067">ATP-binding</keyword>
<feature type="binding site" evidence="2">
    <location>
        <begin position="230"/>
        <end position="237"/>
    </location>
    <ligand>
        <name>ATP</name>
        <dbReference type="ChEBI" id="CHEBI:30616"/>
    </ligand>
</feature>
<feature type="domain" description="Fido" evidence="3">
    <location>
        <begin position="141"/>
        <end position="296"/>
    </location>
</feature>
<dbReference type="Gene3D" id="1.10.3290.10">
    <property type="entry name" value="Fido-like domain"/>
    <property type="match status" value="1"/>
</dbReference>
<dbReference type="PROSITE" id="PS51459">
    <property type="entry name" value="FIDO"/>
    <property type="match status" value="1"/>
</dbReference>